<feature type="transmembrane region" description="Helical" evidence="1">
    <location>
        <begin position="478"/>
        <end position="498"/>
    </location>
</feature>
<feature type="transmembrane region" description="Helical" evidence="1">
    <location>
        <begin position="405"/>
        <end position="423"/>
    </location>
</feature>
<evidence type="ECO:0000256" key="1">
    <source>
        <dbReference type="SAM" id="Phobius"/>
    </source>
</evidence>
<evidence type="ECO:0008006" key="4">
    <source>
        <dbReference type="Google" id="ProtNLM"/>
    </source>
</evidence>
<reference evidence="2 3" key="1">
    <citation type="submission" date="2020-08" db="EMBL/GenBank/DDBJ databases">
        <title>Novel species isolated from subtropical streams in China.</title>
        <authorList>
            <person name="Lu H."/>
        </authorList>
    </citation>
    <scope>NUCLEOTIDE SEQUENCE [LARGE SCALE GENOMIC DNA]</scope>
    <source>
        <strain evidence="2 3">KCTC 52442</strain>
    </source>
</reference>
<accession>A0ABR6XKJ2</accession>
<feature type="transmembrane region" description="Helical" evidence="1">
    <location>
        <begin position="192"/>
        <end position="213"/>
    </location>
</feature>
<evidence type="ECO:0000313" key="3">
    <source>
        <dbReference type="Proteomes" id="UP000643610"/>
    </source>
</evidence>
<feature type="transmembrane region" description="Helical" evidence="1">
    <location>
        <begin position="102"/>
        <end position="125"/>
    </location>
</feature>
<proteinExistence type="predicted"/>
<feature type="transmembrane region" description="Helical" evidence="1">
    <location>
        <begin position="250"/>
        <end position="268"/>
    </location>
</feature>
<evidence type="ECO:0000313" key="2">
    <source>
        <dbReference type="EMBL" id="MBC3830039.1"/>
    </source>
</evidence>
<comment type="caution">
    <text evidence="2">The sequence shown here is derived from an EMBL/GenBank/DDBJ whole genome shotgun (WGS) entry which is preliminary data.</text>
</comment>
<feature type="transmembrane region" description="Helical" evidence="1">
    <location>
        <begin position="303"/>
        <end position="324"/>
    </location>
</feature>
<dbReference type="RefSeq" id="WP_186889087.1">
    <property type="nucleotide sequence ID" value="NZ_JACOFU010000001.1"/>
</dbReference>
<organism evidence="2 3">
    <name type="scientific">Undibacterium amnicola</name>
    <dbReference type="NCBI Taxonomy" id="1834038"/>
    <lineage>
        <taxon>Bacteria</taxon>
        <taxon>Pseudomonadati</taxon>
        <taxon>Pseudomonadota</taxon>
        <taxon>Betaproteobacteria</taxon>
        <taxon>Burkholderiales</taxon>
        <taxon>Oxalobacteraceae</taxon>
        <taxon>Undibacterium</taxon>
    </lineage>
</organism>
<feature type="transmembrane region" description="Helical" evidence="1">
    <location>
        <begin position="137"/>
        <end position="154"/>
    </location>
</feature>
<feature type="transmembrane region" description="Helical" evidence="1">
    <location>
        <begin position="510"/>
        <end position="529"/>
    </location>
</feature>
<name>A0ABR6XKJ2_9BURK</name>
<feature type="transmembrane region" description="Helical" evidence="1">
    <location>
        <begin position="541"/>
        <end position="561"/>
    </location>
</feature>
<gene>
    <name evidence="2" type="ORF">H8K33_00795</name>
</gene>
<keyword evidence="1" id="KW-1133">Transmembrane helix</keyword>
<sequence>MRDSPLSMKTNARINGATTDATTSVLNSGLHAGSSAGKSQVFGQTLHLLQVLAMNEVRLRMRRLSTLLAVMAMVAISWAMIVDPKTGSSLMAINQSRVLYTSSALAMGSASLLSFIMALIGFFLVRGRIVEDIRSGIGCVIAATPVSNSLFLFSRWLGGVAYMLALALVAMCSIMVLHALRGDGPIQLWVYLQTYLLVLGPMSVFAVSAAILFDSVPLLMGKTGDFLYFIAWVFQVAIVSKIEEMSSGSLSLWLMFDFSGLVSTIVILKTHLLTNNFSIGASTFDPLLTPITLPSNMWTIPMAMLRFGATGLALSLLLPAIVLFHRFSPDKVKQSHARKRRSPLEILNGWTRPLAKQVQPLLIWSAKLANFFGQVVADIALTFVNAPFAIIVLVVFTVFASLLKLNVLPGLTVFVVAFWGVLISDVSTRDFQAAIEGMTAAVKGGAVRRYYRQLLATMMLGFLFSGVIIFRLSFASPLFALALAVGIMSVSALATSFGKISNTSKTFMSLYLFTLYISTQANSVAELDLFGFNGVANINTIVMYGTIAAVAALIGYIHTLYKAK</sequence>
<protein>
    <recommendedName>
        <fullName evidence="4">ABC transporter permease</fullName>
    </recommendedName>
</protein>
<feature type="transmembrane region" description="Helical" evidence="1">
    <location>
        <begin position="160"/>
        <end position="180"/>
    </location>
</feature>
<dbReference type="Proteomes" id="UP000643610">
    <property type="component" value="Unassembled WGS sequence"/>
</dbReference>
<feature type="transmembrane region" description="Helical" evidence="1">
    <location>
        <begin position="375"/>
        <end position="399"/>
    </location>
</feature>
<feature type="transmembrane region" description="Helical" evidence="1">
    <location>
        <begin position="64"/>
        <end position="82"/>
    </location>
</feature>
<feature type="transmembrane region" description="Helical" evidence="1">
    <location>
        <begin position="219"/>
        <end position="238"/>
    </location>
</feature>
<dbReference type="EMBL" id="JACOFU010000001">
    <property type="protein sequence ID" value="MBC3830039.1"/>
    <property type="molecule type" value="Genomic_DNA"/>
</dbReference>
<keyword evidence="1" id="KW-0812">Transmembrane</keyword>
<feature type="transmembrane region" description="Helical" evidence="1">
    <location>
        <begin position="454"/>
        <end position="472"/>
    </location>
</feature>
<keyword evidence="3" id="KW-1185">Reference proteome</keyword>
<keyword evidence="1" id="KW-0472">Membrane</keyword>